<dbReference type="GO" id="GO:0046983">
    <property type="term" value="F:protein dimerization activity"/>
    <property type="evidence" value="ECO:0007669"/>
    <property type="project" value="InterPro"/>
</dbReference>
<keyword evidence="2" id="KW-0560">Oxidoreductase</keyword>
<dbReference type="SUPFAM" id="SSF117778">
    <property type="entry name" value="D-lysine 5,6-aminomutase beta subunit KamE, N-terminal domain"/>
    <property type="match status" value="1"/>
</dbReference>
<name>A0A084SJ77_9BACT</name>
<dbReference type="GO" id="GO:0031419">
    <property type="term" value="F:cobalamin binding"/>
    <property type="evidence" value="ECO:0007669"/>
    <property type="project" value="InterPro"/>
</dbReference>
<proteinExistence type="predicted"/>
<organism evidence="2 3">
    <name type="scientific">Archangium violaceum Cb vi76</name>
    <dbReference type="NCBI Taxonomy" id="1406225"/>
    <lineage>
        <taxon>Bacteria</taxon>
        <taxon>Pseudomonadati</taxon>
        <taxon>Myxococcota</taxon>
        <taxon>Myxococcia</taxon>
        <taxon>Myxococcales</taxon>
        <taxon>Cystobacterineae</taxon>
        <taxon>Archangiaceae</taxon>
        <taxon>Archangium</taxon>
    </lineage>
</organism>
<evidence type="ECO:0000313" key="2">
    <source>
        <dbReference type="EMBL" id="KFA88512.1"/>
    </source>
</evidence>
<dbReference type="EMBL" id="JPMI01000290">
    <property type="protein sequence ID" value="KFA88512.1"/>
    <property type="molecule type" value="Genomic_DNA"/>
</dbReference>
<sequence length="262" mass="28873">MATKPTKQIIRPYGDRRDDGVVQLSFTLPVPLSEKAKEAAAVFARKMGFSDVKVAAAERAADTYTFFIVYARTQHSLDYAEIDVPEVVVKKLGFDDLNVLIKEKVGRRIVVFGACTGTDTHTVGIDAILNMKGYAGDYGLERYPWFEAFNLGSQVPNEELIKRAMARNADAILVSQVVTQRDVHKDNSRQFIDAAKAAGIHGKTLLLLGGPRVDLKLALELGFDVGFGPGTKPSDVANYIVHQVLQKEGKEDKNVHWEGEPK</sequence>
<dbReference type="GO" id="GO:0046872">
    <property type="term" value="F:metal ion binding"/>
    <property type="evidence" value="ECO:0007669"/>
    <property type="project" value="InterPro"/>
</dbReference>
<evidence type="ECO:0000313" key="3">
    <source>
        <dbReference type="Proteomes" id="UP000028547"/>
    </source>
</evidence>
<accession>A0A084SJ77</accession>
<dbReference type="Pfam" id="PF16554">
    <property type="entry name" value="OAM_dimer"/>
    <property type="match status" value="1"/>
</dbReference>
<dbReference type="Gene3D" id="3.40.50.280">
    <property type="entry name" value="Cobalamin-binding domain"/>
    <property type="match status" value="1"/>
</dbReference>
<feature type="domain" description="B12-binding" evidence="1">
    <location>
        <begin position="108"/>
        <end position="251"/>
    </location>
</feature>
<comment type="caution">
    <text evidence="2">The sequence shown here is derived from an EMBL/GenBank/DDBJ whole genome shotgun (WGS) entry which is preliminary data.</text>
</comment>
<dbReference type="SUPFAM" id="SSF52242">
    <property type="entry name" value="Cobalamin (vitamin B12)-binding domain"/>
    <property type="match status" value="1"/>
</dbReference>
<dbReference type="InterPro" id="IPR036843">
    <property type="entry name" value="KamE_N_sf"/>
</dbReference>
<dbReference type="AlphaFoldDB" id="A0A084SJ77"/>
<evidence type="ECO:0000259" key="1">
    <source>
        <dbReference type="PROSITE" id="PS51332"/>
    </source>
</evidence>
<protein>
    <submittedName>
        <fullName evidence="2">Dioxygenase</fullName>
    </submittedName>
</protein>
<dbReference type="PROSITE" id="PS51332">
    <property type="entry name" value="B12_BINDING"/>
    <property type="match status" value="1"/>
</dbReference>
<keyword evidence="2" id="KW-0223">Dioxygenase</keyword>
<gene>
    <name evidence="2" type="ORF">Q664_40845</name>
</gene>
<dbReference type="RefSeq" id="WP_043408495.1">
    <property type="nucleotide sequence ID" value="NZ_JPMI01000290.1"/>
</dbReference>
<dbReference type="GO" id="GO:0051213">
    <property type="term" value="F:dioxygenase activity"/>
    <property type="evidence" value="ECO:0007669"/>
    <property type="project" value="UniProtKB-KW"/>
</dbReference>
<dbReference type="InterPro" id="IPR006158">
    <property type="entry name" value="Cobalamin-bd"/>
</dbReference>
<dbReference type="InterPro" id="IPR028991">
    <property type="entry name" value="KamE_N"/>
</dbReference>
<dbReference type="InterPro" id="IPR036724">
    <property type="entry name" value="Cobalamin-bd_sf"/>
</dbReference>
<dbReference type="Pfam" id="PF02310">
    <property type="entry name" value="B12-binding"/>
    <property type="match status" value="1"/>
</dbReference>
<dbReference type="Proteomes" id="UP000028547">
    <property type="component" value="Unassembled WGS sequence"/>
</dbReference>
<dbReference type="Gene3D" id="3.30.30.60">
    <property type="entry name" value="D-lysine 5,6-aminomutase beta subunit KamE, N-terminal domain"/>
    <property type="match status" value="1"/>
</dbReference>
<reference evidence="2 3" key="1">
    <citation type="submission" date="2014-07" db="EMBL/GenBank/DDBJ databases">
        <title>Draft Genome Sequence of Gephyronic Acid Producer, Cystobacter violaceus Strain Cb vi76.</title>
        <authorList>
            <person name="Stevens D.C."/>
            <person name="Young J."/>
            <person name="Carmichael R."/>
            <person name="Tan J."/>
            <person name="Taylor R.E."/>
        </authorList>
    </citation>
    <scope>NUCLEOTIDE SEQUENCE [LARGE SCALE GENOMIC DNA]</scope>
    <source>
        <strain evidence="2 3">Cb vi76</strain>
    </source>
</reference>